<keyword evidence="2" id="KW-0547">Nucleotide-binding</keyword>
<dbReference type="PROSITE" id="PS50893">
    <property type="entry name" value="ABC_TRANSPORTER_2"/>
    <property type="match status" value="1"/>
</dbReference>
<name>A0A6J7A0Y3_9ZZZZ</name>
<dbReference type="InterPro" id="IPR003593">
    <property type="entry name" value="AAA+_ATPase"/>
</dbReference>
<evidence type="ECO:0000256" key="2">
    <source>
        <dbReference type="ARBA" id="ARBA00022741"/>
    </source>
</evidence>
<dbReference type="Pfam" id="PF12399">
    <property type="entry name" value="BCA_ABC_TP_C"/>
    <property type="match status" value="1"/>
</dbReference>
<dbReference type="AlphaFoldDB" id="A0A6J7A0Y3"/>
<reference evidence="5" key="1">
    <citation type="submission" date="2020-05" db="EMBL/GenBank/DDBJ databases">
        <authorList>
            <person name="Chiriac C."/>
            <person name="Salcher M."/>
            <person name="Ghai R."/>
            <person name="Kavagutti S V."/>
        </authorList>
    </citation>
    <scope>NUCLEOTIDE SEQUENCE</scope>
</reference>
<dbReference type="Pfam" id="PF00005">
    <property type="entry name" value="ABC_tran"/>
    <property type="match status" value="1"/>
</dbReference>
<dbReference type="InterPro" id="IPR003439">
    <property type="entry name" value="ABC_transporter-like_ATP-bd"/>
</dbReference>
<dbReference type="SUPFAM" id="SSF52540">
    <property type="entry name" value="P-loop containing nucleoside triphosphate hydrolases"/>
    <property type="match status" value="1"/>
</dbReference>
<evidence type="ECO:0000259" key="4">
    <source>
        <dbReference type="PROSITE" id="PS50893"/>
    </source>
</evidence>
<dbReference type="InterPro" id="IPR027417">
    <property type="entry name" value="P-loop_NTPase"/>
</dbReference>
<organism evidence="5">
    <name type="scientific">freshwater metagenome</name>
    <dbReference type="NCBI Taxonomy" id="449393"/>
    <lineage>
        <taxon>unclassified sequences</taxon>
        <taxon>metagenomes</taxon>
        <taxon>ecological metagenomes</taxon>
    </lineage>
</organism>
<accession>A0A6J7A0Y3</accession>
<evidence type="ECO:0000313" key="5">
    <source>
        <dbReference type="EMBL" id="CAB4826537.1"/>
    </source>
</evidence>
<dbReference type="GO" id="GO:0016887">
    <property type="term" value="F:ATP hydrolysis activity"/>
    <property type="evidence" value="ECO:0007669"/>
    <property type="project" value="InterPro"/>
</dbReference>
<dbReference type="PANTHER" id="PTHR45772">
    <property type="entry name" value="CONSERVED COMPONENT OF ABC TRANSPORTER FOR NATURAL AMINO ACIDS-RELATED"/>
    <property type="match status" value="1"/>
</dbReference>
<evidence type="ECO:0000313" key="6">
    <source>
        <dbReference type="EMBL" id="CAB5041211.1"/>
    </source>
</evidence>
<dbReference type="EMBL" id="CAFAAQ010000285">
    <property type="protein sequence ID" value="CAB4826537.1"/>
    <property type="molecule type" value="Genomic_DNA"/>
</dbReference>
<sequence length="268" mass="28524">MSEVVLQVRDLSVRYGGVLALSSVSFDVADGQIVGLIGPNGAGKTTCIDALSGFTTPSARNPSFSYISFLGRSIDRLSPQSRVRLGFARTFQSLELFDDLTVRDNLRVAAATPTWISTLTDALWPKRKVDAAVEEVLELLGLDRFAEDRPEHLSNGQRHLVAVGRALVGKPKLLLLDEPAAGLNPSETAELSKLLRSLPDRGVSVLLVDHDMSLVLGVCDQVHVLDFGSIIASGTPEQIRSDPLVISAYLGHGSSGVDEPAPGAGSES</sequence>
<protein>
    <submittedName>
        <fullName evidence="5">Unannotated protein</fullName>
    </submittedName>
</protein>
<dbReference type="InterPro" id="IPR032823">
    <property type="entry name" value="BCA_ABC_TP_C"/>
</dbReference>
<dbReference type="InterPro" id="IPR051120">
    <property type="entry name" value="ABC_AA/LPS_Transport"/>
</dbReference>
<proteinExistence type="predicted"/>
<keyword evidence="1" id="KW-0813">Transport</keyword>
<feature type="domain" description="ABC transporter" evidence="4">
    <location>
        <begin position="6"/>
        <end position="252"/>
    </location>
</feature>
<keyword evidence="3" id="KW-0067">ATP-binding</keyword>
<dbReference type="PANTHER" id="PTHR45772:SF4">
    <property type="entry name" value="ABC TRANSPORTER ATP-BINDING PROTEIN"/>
    <property type="match status" value="1"/>
</dbReference>
<evidence type="ECO:0000256" key="1">
    <source>
        <dbReference type="ARBA" id="ARBA00022448"/>
    </source>
</evidence>
<dbReference type="GO" id="GO:0005524">
    <property type="term" value="F:ATP binding"/>
    <property type="evidence" value="ECO:0007669"/>
    <property type="project" value="UniProtKB-KW"/>
</dbReference>
<dbReference type="Gene3D" id="3.40.50.300">
    <property type="entry name" value="P-loop containing nucleotide triphosphate hydrolases"/>
    <property type="match status" value="1"/>
</dbReference>
<gene>
    <name evidence="5" type="ORF">UFOPK3046_02060</name>
    <name evidence="6" type="ORF">UFOPK4173_01935</name>
</gene>
<dbReference type="GO" id="GO:0005886">
    <property type="term" value="C:plasma membrane"/>
    <property type="evidence" value="ECO:0007669"/>
    <property type="project" value="TreeGrafter"/>
</dbReference>
<dbReference type="EMBL" id="CAFBPW010000318">
    <property type="protein sequence ID" value="CAB5041211.1"/>
    <property type="molecule type" value="Genomic_DNA"/>
</dbReference>
<dbReference type="CDD" id="cd03219">
    <property type="entry name" value="ABC_Mj1267_LivG_branched"/>
    <property type="match status" value="1"/>
</dbReference>
<evidence type="ECO:0000256" key="3">
    <source>
        <dbReference type="ARBA" id="ARBA00022840"/>
    </source>
</evidence>
<dbReference type="SMART" id="SM00382">
    <property type="entry name" value="AAA"/>
    <property type="match status" value="1"/>
</dbReference>